<proteinExistence type="predicted"/>
<evidence type="ECO:0008006" key="2">
    <source>
        <dbReference type="Google" id="ProtNLM"/>
    </source>
</evidence>
<dbReference type="PANTHER" id="PTHR46250">
    <property type="entry name" value="MYB/SANT-LIKE DNA-BINDING DOMAIN PROTEIN-RELATED"/>
    <property type="match status" value="1"/>
</dbReference>
<accession>A0A9I9E7D7</accession>
<dbReference type="EnsemblPlants" id="MELO3C029732.2.1">
    <property type="protein sequence ID" value="MELO3C029732.2.1"/>
    <property type="gene ID" value="MELO3C029732.2"/>
</dbReference>
<evidence type="ECO:0000313" key="1">
    <source>
        <dbReference type="EnsemblPlants" id="MELO3C029732.2.1"/>
    </source>
</evidence>
<protein>
    <recommendedName>
        <fullName evidence="2">Retrotransposon protein</fullName>
    </recommendedName>
</protein>
<name>A0A9I9E7D7_CUCME</name>
<reference evidence="1" key="1">
    <citation type="submission" date="2023-03" db="UniProtKB">
        <authorList>
            <consortium name="EnsemblPlants"/>
        </authorList>
    </citation>
    <scope>IDENTIFICATION</scope>
</reference>
<dbReference type="PANTHER" id="PTHR46250:SF18">
    <property type="entry name" value="MYB_SANT-LIKE DOMAIN-CONTAINING PROTEIN"/>
    <property type="match status" value="1"/>
</dbReference>
<organism evidence="1">
    <name type="scientific">Cucumis melo</name>
    <name type="common">Muskmelon</name>
    <dbReference type="NCBI Taxonomy" id="3656"/>
    <lineage>
        <taxon>Eukaryota</taxon>
        <taxon>Viridiplantae</taxon>
        <taxon>Streptophyta</taxon>
        <taxon>Embryophyta</taxon>
        <taxon>Tracheophyta</taxon>
        <taxon>Spermatophyta</taxon>
        <taxon>Magnoliopsida</taxon>
        <taxon>eudicotyledons</taxon>
        <taxon>Gunneridae</taxon>
        <taxon>Pentapetalae</taxon>
        <taxon>rosids</taxon>
        <taxon>fabids</taxon>
        <taxon>Cucurbitales</taxon>
        <taxon>Cucurbitaceae</taxon>
        <taxon>Benincaseae</taxon>
        <taxon>Cucumis</taxon>
    </lineage>
</organism>
<sequence length="282" mass="32765">MDQQTLFGVLTAFTLAQCQMLLKSELLMNNNKCLPHTPFDTHHRIRQLAYLHVLAHDVKNHYVSLNPCPQACLDEEEEGTLVECLMELMSMGGWKFDNVTFRPGYLAQLVRMMVEKLPRCRVRATTVIDYRIKTLKQTFQAIAKMRGPARSGFGWNDEEKCIIVEKELFDNWVRLHPTAKRLLNKPFSYYDELTYVFDRDRVTGRFTETFADVGSNDPSGYEGFDMTDGNEEFRPCTTRGLTYRGMMYTHHDLLALQRVGPDRVDLRGKGKVNEKWMLKAYI</sequence>
<dbReference type="AlphaFoldDB" id="A0A9I9E7D7"/>
<dbReference type="Gramene" id="MELO3C029732.2.1">
    <property type="protein sequence ID" value="MELO3C029732.2.1"/>
    <property type="gene ID" value="MELO3C029732.2"/>
</dbReference>